<dbReference type="PANTHER" id="PTHR42983">
    <property type="entry name" value="DINITROGENASE IRON-MOLYBDENUM COFACTOR PROTEIN-RELATED"/>
    <property type="match status" value="1"/>
</dbReference>
<comment type="caution">
    <text evidence="3">The sequence shown here is derived from an EMBL/GenBank/DDBJ whole genome shotgun (WGS) entry which is preliminary data.</text>
</comment>
<dbReference type="PANTHER" id="PTHR42983:SF1">
    <property type="entry name" value="IRON-MOLYBDENUM PROTEIN"/>
    <property type="match status" value="1"/>
</dbReference>
<dbReference type="CDD" id="cd00851">
    <property type="entry name" value="MTH1175"/>
    <property type="match status" value="1"/>
</dbReference>
<dbReference type="InterPro" id="IPR003731">
    <property type="entry name" value="Di-Nase_FeMo-co_biosynth"/>
</dbReference>
<organism evidence="3">
    <name type="scientific">Candidatus Methanofastidiosum methylothiophilum</name>
    <dbReference type="NCBI Taxonomy" id="1705564"/>
    <lineage>
        <taxon>Archaea</taxon>
        <taxon>Methanobacteriati</taxon>
        <taxon>Methanobacteriota</taxon>
        <taxon>Stenosarchaea group</taxon>
        <taxon>Candidatus Methanofastidiosia</taxon>
        <taxon>Candidatus Methanofastidiosales</taxon>
        <taxon>Candidatus Methanofastidiosaceae</taxon>
        <taxon>Candidatus Methanofastidiosum</taxon>
    </lineage>
</organism>
<accession>A0A150JKE1</accession>
<accession>A0A150JKI6</accession>
<dbReference type="Gene3D" id="3.30.420.130">
    <property type="entry name" value="Dinitrogenase iron-molybdenum cofactor biosynthesis domain"/>
    <property type="match status" value="1"/>
</dbReference>
<dbReference type="SUPFAM" id="SSF53146">
    <property type="entry name" value="Nitrogenase accessory factor-like"/>
    <property type="match status" value="1"/>
</dbReference>
<gene>
    <name evidence="2" type="ORF">AN188_00072</name>
    <name evidence="3" type="ORF">APG09_00909</name>
</gene>
<feature type="domain" description="Dinitrogenase iron-molybdenum cofactor biosynthesis" evidence="1">
    <location>
        <begin position="17"/>
        <end position="101"/>
    </location>
</feature>
<evidence type="ECO:0000313" key="4">
    <source>
        <dbReference type="Proteomes" id="UP000092420"/>
    </source>
</evidence>
<accession>A0A150JDU5</accession>
<sequence>MKLCFPTNGYAGIYESIGEHFGRTPTYTIYDIESNNIKIVDNSSEHMGGIGYPPEIMKKEKVDILICKGLGKRALGMFVDYGIDVYIGATGTVERSISDYKNMKLKKATFSDSCSEHKFGDHNKGNCHH</sequence>
<dbReference type="EMBL" id="LNJB01000001">
    <property type="protein sequence ID" value="KYC55422.1"/>
    <property type="molecule type" value="Genomic_DNA"/>
</dbReference>
<protein>
    <submittedName>
        <fullName evidence="3">Dinitrogenase iron-molybdenum cofactor</fullName>
    </submittedName>
</protein>
<dbReference type="InterPro" id="IPR033913">
    <property type="entry name" value="MTH1175_dom"/>
</dbReference>
<dbReference type="InterPro" id="IPR036105">
    <property type="entry name" value="DiNase_FeMo-co_biosyn_sf"/>
</dbReference>
<dbReference type="Proteomes" id="UP000092420">
    <property type="component" value="Unassembled WGS sequence"/>
</dbReference>
<dbReference type="Pfam" id="PF02579">
    <property type="entry name" value="Nitro_FeMo-Co"/>
    <property type="match status" value="1"/>
</dbReference>
<name>A0A150JKI6_9EURY</name>
<evidence type="ECO:0000313" key="3">
    <source>
        <dbReference type="EMBL" id="KYC57769.1"/>
    </source>
</evidence>
<dbReference type="EMBL" id="LNJE01000009">
    <property type="protein sequence ID" value="KYC57769.1"/>
    <property type="molecule type" value="Genomic_DNA"/>
</dbReference>
<reference evidence="3 4" key="1">
    <citation type="journal article" date="2016" name="ISME J.">
        <title>Chasing the elusive Euryarchaeota class WSA2: genomes reveal a uniquely fastidious methyl-reducing methanogen.</title>
        <authorList>
            <person name="Nobu M.K."/>
            <person name="Narihiro T."/>
            <person name="Kuroda K."/>
            <person name="Mei R."/>
            <person name="Liu W.T."/>
        </authorList>
    </citation>
    <scope>NUCLEOTIDE SEQUENCE [LARGE SCALE GENOMIC DNA]</scope>
    <source>
        <strain evidence="2">ADurb1013_Bin02101</strain>
        <strain evidence="3">ADurb1213_Bin02801</strain>
    </source>
</reference>
<evidence type="ECO:0000259" key="1">
    <source>
        <dbReference type="Pfam" id="PF02579"/>
    </source>
</evidence>
<dbReference type="AlphaFoldDB" id="A0A150JKI6"/>
<proteinExistence type="predicted"/>
<evidence type="ECO:0000313" key="2">
    <source>
        <dbReference type="EMBL" id="KYC55422.1"/>
    </source>
</evidence>